<dbReference type="Pfam" id="PF13692">
    <property type="entry name" value="Glyco_trans_1_4"/>
    <property type="match status" value="1"/>
</dbReference>
<accession>A0A3Q8WTZ6</accession>
<protein>
    <submittedName>
        <fullName evidence="4">Glycosyltransferase family 1 protein</fullName>
    </submittedName>
</protein>
<dbReference type="OrthoDB" id="5240531at2"/>
<dbReference type="GO" id="GO:0016757">
    <property type="term" value="F:glycosyltransferase activity"/>
    <property type="evidence" value="ECO:0007669"/>
    <property type="project" value="UniProtKB-KW"/>
</dbReference>
<dbReference type="KEGG" id="fsl:EJO69_01925"/>
<organism evidence="4 5">
    <name type="scientific">Flaviflexus salsibiostraticola</name>
    <dbReference type="NCBI Taxonomy" id="1282737"/>
    <lineage>
        <taxon>Bacteria</taxon>
        <taxon>Bacillati</taxon>
        <taxon>Actinomycetota</taxon>
        <taxon>Actinomycetes</taxon>
        <taxon>Actinomycetales</taxon>
        <taxon>Actinomycetaceae</taxon>
        <taxon>Flaviflexus</taxon>
    </lineage>
</organism>
<evidence type="ECO:0000313" key="4">
    <source>
        <dbReference type="EMBL" id="AZN29190.1"/>
    </source>
</evidence>
<dbReference type="InterPro" id="IPR050194">
    <property type="entry name" value="Glycosyltransferase_grp1"/>
</dbReference>
<keyword evidence="5" id="KW-1185">Reference proteome</keyword>
<keyword evidence="1" id="KW-0328">Glycosyltransferase</keyword>
<dbReference type="Proteomes" id="UP000270021">
    <property type="component" value="Chromosome"/>
</dbReference>
<dbReference type="PANTHER" id="PTHR45947">
    <property type="entry name" value="SULFOQUINOVOSYL TRANSFERASE SQD2"/>
    <property type="match status" value="1"/>
</dbReference>
<evidence type="ECO:0000256" key="1">
    <source>
        <dbReference type="ARBA" id="ARBA00022676"/>
    </source>
</evidence>
<dbReference type="Gene3D" id="3.40.50.2000">
    <property type="entry name" value="Glycogen Phosphorylase B"/>
    <property type="match status" value="2"/>
</dbReference>
<dbReference type="GO" id="GO:1901137">
    <property type="term" value="P:carbohydrate derivative biosynthetic process"/>
    <property type="evidence" value="ECO:0007669"/>
    <property type="project" value="UniProtKB-ARBA"/>
</dbReference>
<dbReference type="PANTHER" id="PTHR45947:SF3">
    <property type="entry name" value="SULFOQUINOVOSYL TRANSFERASE SQD2"/>
    <property type="match status" value="1"/>
</dbReference>
<dbReference type="EMBL" id="CP034438">
    <property type="protein sequence ID" value="AZN29190.1"/>
    <property type="molecule type" value="Genomic_DNA"/>
</dbReference>
<evidence type="ECO:0000313" key="5">
    <source>
        <dbReference type="Proteomes" id="UP000270021"/>
    </source>
</evidence>
<dbReference type="Pfam" id="PF13439">
    <property type="entry name" value="Glyco_transf_4"/>
    <property type="match status" value="1"/>
</dbReference>
<evidence type="ECO:0000259" key="3">
    <source>
        <dbReference type="Pfam" id="PF13439"/>
    </source>
</evidence>
<name>A0A3Q8WTZ6_9ACTO</name>
<gene>
    <name evidence="4" type="ORF">EJO69_01925</name>
</gene>
<keyword evidence="2 4" id="KW-0808">Transferase</keyword>
<dbReference type="AlphaFoldDB" id="A0A3Q8WTZ6"/>
<dbReference type="RefSeq" id="WP_126038494.1">
    <property type="nucleotide sequence ID" value="NZ_CP034438.1"/>
</dbReference>
<reference evidence="4 5" key="1">
    <citation type="submission" date="2018-12" db="EMBL/GenBank/DDBJ databases">
        <title>Complete genome sequence of Flaviflexus salsibiostraticola KCTC 33148.</title>
        <authorList>
            <person name="Bae J.-W."/>
        </authorList>
    </citation>
    <scope>NUCLEOTIDE SEQUENCE [LARGE SCALE GENOMIC DNA]</scope>
    <source>
        <strain evidence="4 5">KCTC 33148</strain>
    </source>
</reference>
<feature type="domain" description="Glycosyltransferase subfamily 4-like N-terminal" evidence="3">
    <location>
        <begin position="14"/>
        <end position="173"/>
    </location>
</feature>
<dbReference type="InterPro" id="IPR028098">
    <property type="entry name" value="Glyco_trans_4-like_N"/>
</dbReference>
<evidence type="ECO:0000256" key="2">
    <source>
        <dbReference type="ARBA" id="ARBA00022679"/>
    </source>
</evidence>
<sequence>MKIGIACPYSWDVPGGVQFHIRDLAEELIGRGHEVSVIAPAVEGTELPDFVVPTGAAVPIPYNGSVARLAFGPRVNHQVRRWLAKGNFDVLHVHEPFVPSLAMLALMNAECPVVATFHTAMDRSKFLSIASPLLVPVLEKTRARIAVSEEARRTAVEHLGGDAYVIPNGVDVSAFEVPAKDPRFTGTPDSPTIGFLGRIDEPRKGLPILAAAVAPVLTQYPNARFFVAGRGDSSKALEILGDAASAVTFLGSVTEEEKAAMLSSVDIYVAPQTGGESFGIVLVEAMSSGSFVVASDIPAFQAVLEHGTYGDHFRSEDSDDLARVILTAIAEPERRAQTITDAERAAWRYDWSTVASQILSVYSIAVKTAGHRVAGWVR</sequence>
<proteinExistence type="predicted"/>
<dbReference type="SUPFAM" id="SSF53756">
    <property type="entry name" value="UDP-Glycosyltransferase/glycogen phosphorylase"/>
    <property type="match status" value="1"/>
</dbReference>
<dbReference type="CDD" id="cd03801">
    <property type="entry name" value="GT4_PimA-like"/>
    <property type="match status" value="1"/>
</dbReference>